<gene>
    <name evidence="1" type="ORF">PanWU01x14_147200</name>
</gene>
<dbReference type="STRING" id="3476.A0A2P5CJV3"/>
<evidence type="ECO:0000313" key="1">
    <source>
        <dbReference type="EMBL" id="PON61343.1"/>
    </source>
</evidence>
<keyword evidence="2" id="KW-1185">Reference proteome</keyword>
<organism evidence="1 2">
    <name type="scientific">Parasponia andersonii</name>
    <name type="common">Sponia andersonii</name>
    <dbReference type="NCBI Taxonomy" id="3476"/>
    <lineage>
        <taxon>Eukaryota</taxon>
        <taxon>Viridiplantae</taxon>
        <taxon>Streptophyta</taxon>
        <taxon>Embryophyta</taxon>
        <taxon>Tracheophyta</taxon>
        <taxon>Spermatophyta</taxon>
        <taxon>Magnoliopsida</taxon>
        <taxon>eudicotyledons</taxon>
        <taxon>Gunneridae</taxon>
        <taxon>Pentapetalae</taxon>
        <taxon>rosids</taxon>
        <taxon>fabids</taxon>
        <taxon>Rosales</taxon>
        <taxon>Cannabaceae</taxon>
        <taxon>Parasponia</taxon>
    </lineage>
</organism>
<evidence type="ECO:0000313" key="2">
    <source>
        <dbReference type="Proteomes" id="UP000237105"/>
    </source>
</evidence>
<dbReference type="OrthoDB" id="591587at2759"/>
<comment type="caution">
    <text evidence="1">The sequence shown here is derived from an EMBL/GenBank/DDBJ whole genome shotgun (WGS) entry which is preliminary data.</text>
</comment>
<dbReference type="AlphaFoldDB" id="A0A2P5CJV3"/>
<protein>
    <submittedName>
        <fullName evidence="1">Uncharacterized protein</fullName>
    </submittedName>
</protein>
<proteinExistence type="predicted"/>
<dbReference type="PANTHER" id="PTHR31170">
    <property type="entry name" value="BNAC04G53230D PROTEIN"/>
    <property type="match status" value="1"/>
</dbReference>
<name>A0A2P5CJV3_PARAD</name>
<dbReference type="Pfam" id="PF03140">
    <property type="entry name" value="DUF247"/>
    <property type="match status" value="1"/>
</dbReference>
<dbReference type="EMBL" id="JXTB01000122">
    <property type="protein sequence ID" value="PON61343.1"/>
    <property type="molecule type" value="Genomic_DNA"/>
</dbReference>
<accession>A0A2P5CJV3</accession>
<dbReference type="PANTHER" id="PTHR31170:SF17">
    <property type="match status" value="1"/>
</dbReference>
<reference evidence="2" key="1">
    <citation type="submission" date="2016-06" db="EMBL/GenBank/DDBJ databases">
        <title>Parallel loss of symbiosis genes in relatives of nitrogen-fixing non-legume Parasponia.</title>
        <authorList>
            <person name="Van Velzen R."/>
            <person name="Holmer R."/>
            <person name="Bu F."/>
            <person name="Rutten L."/>
            <person name="Van Zeijl A."/>
            <person name="Liu W."/>
            <person name="Santuari L."/>
            <person name="Cao Q."/>
            <person name="Sharma T."/>
            <person name="Shen D."/>
            <person name="Roswanjaya Y."/>
            <person name="Wardhani T."/>
            <person name="Kalhor M.S."/>
            <person name="Jansen J."/>
            <person name="Van den Hoogen J."/>
            <person name="Gungor B."/>
            <person name="Hartog M."/>
            <person name="Hontelez J."/>
            <person name="Verver J."/>
            <person name="Yang W.-C."/>
            <person name="Schijlen E."/>
            <person name="Repin R."/>
            <person name="Schilthuizen M."/>
            <person name="Schranz E."/>
            <person name="Heidstra R."/>
            <person name="Miyata K."/>
            <person name="Fedorova E."/>
            <person name="Kohlen W."/>
            <person name="Bisseling T."/>
            <person name="Smit S."/>
            <person name="Geurts R."/>
        </authorList>
    </citation>
    <scope>NUCLEOTIDE SEQUENCE [LARGE SCALE GENOMIC DNA]</scope>
    <source>
        <strain evidence="2">cv. WU1-14</strain>
    </source>
</reference>
<dbReference type="InterPro" id="IPR004158">
    <property type="entry name" value="DUF247_pln"/>
</dbReference>
<dbReference type="Proteomes" id="UP000237105">
    <property type="component" value="Unassembled WGS sequence"/>
</dbReference>
<sequence>MAADQAGSGEHVITIDDVNGLATDLEKSIADDSLFRPLKHCIFRVPTIISRHNENAYVPNAFSIGPFHYMKRLTSPGVDDESRLKDFINAVGRHLEVALEYYAEPVSMSLKEFTHVLALDGCFLIELFRKKGYKDLRDENDPIFKMSCLLQFLHHDLILLENQIPWLVLDTLFHLTKDTSIDRKTLVQLAIDFFGNIFSTTQPPVQPHDFDKLKGTKHILDLLRSSLVYFSNMYKAKIPWKPMPSASRLKEAGVKFRKAKDSKSILDIKFSKGVLEIPPLLIEETTKPIFRNLMCLEQCCPGYEAAKTSYAILMDNLINTTTDMDILCDSGVVQNWLNVEDATKFFNQLYTDTYVKENYYFLLAAQVNMHCKRSCPRYWTVLMRDYFNHPWALTVTPQVLYFEKIMSI</sequence>